<evidence type="ECO:0000313" key="5">
    <source>
        <dbReference type="EMBL" id="TQV76448.1"/>
    </source>
</evidence>
<name>A0A545TGX6_9GAMM</name>
<dbReference type="RefSeq" id="WP_142887809.1">
    <property type="nucleotide sequence ID" value="NZ_VIKR01000001.1"/>
</dbReference>
<keyword evidence="1" id="KW-0677">Repeat</keyword>
<reference evidence="5 6" key="1">
    <citation type="submission" date="2019-06" db="EMBL/GenBank/DDBJ databases">
        <title>Draft genome of Aliikangiella marina GYP-15.</title>
        <authorList>
            <person name="Wang G."/>
        </authorList>
    </citation>
    <scope>NUCLEOTIDE SEQUENCE [LARGE SCALE GENOMIC DNA]</scope>
    <source>
        <strain evidence="5 6">GYP-15</strain>
    </source>
</reference>
<dbReference type="PANTHER" id="PTHR44943:SF8">
    <property type="entry name" value="TPR REPEAT-CONTAINING PROTEIN MJ0263"/>
    <property type="match status" value="1"/>
</dbReference>
<evidence type="ECO:0000256" key="4">
    <source>
        <dbReference type="SAM" id="Phobius"/>
    </source>
</evidence>
<dbReference type="OrthoDB" id="7559170at2"/>
<dbReference type="InterPro" id="IPR019734">
    <property type="entry name" value="TPR_rpt"/>
</dbReference>
<dbReference type="InterPro" id="IPR011990">
    <property type="entry name" value="TPR-like_helical_dom_sf"/>
</dbReference>
<dbReference type="PANTHER" id="PTHR44943">
    <property type="entry name" value="CELLULOSE SYNTHASE OPERON PROTEIN C"/>
    <property type="match status" value="1"/>
</dbReference>
<dbReference type="SUPFAM" id="SSF48452">
    <property type="entry name" value="TPR-like"/>
    <property type="match status" value="1"/>
</dbReference>
<keyword evidence="4" id="KW-0472">Membrane</keyword>
<keyword evidence="6" id="KW-1185">Reference proteome</keyword>
<keyword evidence="4" id="KW-0812">Transmembrane</keyword>
<evidence type="ECO:0000256" key="1">
    <source>
        <dbReference type="ARBA" id="ARBA00022737"/>
    </source>
</evidence>
<dbReference type="PROSITE" id="PS50005">
    <property type="entry name" value="TPR"/>
    <property type="match status" value="2"/>
</dbReference>
<feature type="repeat" description="TPR" evidence="3">
    <location>
        <begin position="151"/>
        <end position="184"/>
    </location>
</feature>
<evidence type="ECO:0000313" key="6">
    <source>
        <dbReference type="Proteomes" id="UP000317839"/>
    </source>
</evidence>
<dbReference type="Gene3D" id="1.25.40.10">
    <property type="entry name" value="Tetratricopeptide repeat domain"/>
    <property type="match status" value="1"/>
</dbReference>
<keyword evidence="4" id="KW-1133">Transmembrane helix</keyword>
<dbReference type="AlphaFoldDB" id="A0A545TGX6"/>
<sequence>MSEHEADLGLGQTLERNIESRIEALIDISRYEDAEKLSREALASEPEDAYLLFLLARAQFGQSAYDQCEATLHACLAADPEFSWAYYLLSLLHHIEKRFNSEIQCAEKAASMAPQEPTFIQRLAEAYLTSGEVKQAKAVLQQLLEIEPDSKAAHQLMGDIDFRLTNYAAAETHYRQALTFDPENIELLNDLARSLYGQKGKHQEALDMWFNMVQLDPTNPVLTDNLISSIKDWQGEKSASGKGKNQLSDLPQALQYFYEDHQKRQSFMQKWGYIVWPVIWIVVLAGVSFLFSLAEK</sequence>
<gene>
    <name evidence="5" type="ORF">FLL45_00330</name>
</gene>
<comment type="caution">
    <text evidence="5">The sequence shown here is derived from an EMBL/GenBank/DDBJ whole genome shotgun (WGS) entry which is preliminary data.</text>
</comment>
<feature type="transmembrane region" description="Helical" evidence="4">
    <location>
        <begin position="273"/>
        <end position="294"/>
    </location>
</feature>
<protein>
    <submittedName>
        <fullName evidence="5">Tetratricopeptide repeat protein</fullName>
    </submittedName>
</protein>
<keyword evidence="2 3" id="KW-0802">TPR repeat</keyword>
<feature type="repeat" description="TPR" evidence="3">
    <location>
        <begin position="117"/>
        <end position="150"/>
    </location>
</feature>
<dbReference type="EMBL" id="VIKR01000001">
    <property type="protein sequence ID" value="TQV76448.1"/>
    <property type="molecule type" value="Genomic_DNA"/>
</dbReference>
<evidence type="ECO:0000256" key="2">
    <source>
        <dbReference type="ARBA" id="ARBA00022803"/>
    </source>
</evidence>
<proteinExistence type="predicted"/>
<organism evidence="5 6">
    <name type="scientific">Aliikangiella marina</name>
    <dbReference type="NCBI Taxonomy" id="1712262"/>
    <lineage>
        <taxon>Bacteria</taxon>
        <taxon>Pseudomonadati</taxon>
        <taxon>Pseudomonadota</taxon>
        <taxon>Gammaproteobacteria</taxon>
        <taxon>Oceanospirillales</taxon>
        <taxon>Pleioneaceae</taxon>
        <taxon>Aliikangiella</taxon>
    </lineage>
</organism>
<evidence type="ECO:0000256" key="3">
    <source>
        <dbReference type="PROSITE-ProRule" id="PRU00339"/>
    </source>
</evidence>
<dbReference type="Proteomes" id="UP000317839">
    <property type="component" value="Unassembled WGS sequence"/>
</dbReference>
<accession>A0A545TGX6</accession>
<dbReference type="Pfam" id="PF14559">
    <property type="entry name" value="TPR_19"/>
    <property type="match status" value="2"/>
</dbReference>
<dbReference type="SMART" id="SM00028">
    <property type="entry name" value="TPR"/>
    <property type="match status" value="5"/>
</dbReference>
<dbReference type="InterPro" id="IPR051685">
    <property type="entry name" value="Ycf3/AcsC/BcsC/TPR_MFPF"/>
</dbReference>